<dbReference type="AlphaFoldDB" id="A0A7I7L2Q6"/>
<dbReference type="Proteomes" id="UP000465866">
    <property type="component" value="Chromosome"/>
</dbReference>
<dbReference type="KEGG" id="mcoo:MCOO_46850"/>
<reference evidence="1 2" key="1">
    <citation type="journal article" date="2019" name="Emerg. Microbes Infect.">
        <title>Comprehensive subspecies identification of 175 nontuberculous mycobacteria species based on 7547 genomic profiles.</title>
        <authorList>
            <person name="Matsumoto Y."/>
            <person name="Kinjo T."/>
            <person name="Motooka D."/>
            <person name="Nabeya D."/>
            <person name="Jung N."/>
            <person name="Uechi K."/>
            <person name="Horii T."/>
            <person name="Iida T."/>
            <person name="Fujita J."/>
            <person name="Nakamura S."/>
        </authorList>
    </citation>
    <scope>NUCLEOTIDE SEQUENCE [LARGE SCALE GENOMIC DNA]</scope>
    <source>
        <strain evidence="1 2">JCM 12404</strain>
    </source>
</reference>
<dbReference type="EMBL" id="AP022569">
    <property type="protein sequence ID" value="BBX48670.1"/>
    <property type="molecule type" value="Genomic_DNA"/>
</dbReference>
<proteinExistence type="predicted"/>
<organism evidence="1 2">
    <name type="scientific">Mycobacterium cookii</name>
    <dbReference type="NCBI Taxonomy" id="1775"/>
    <lineage>
        <taxon>Bacteria</taxon>
        <taxon>Bacillati</taxon>
        <taxon>Actinomycetota</taxon>
        <taxon>Actinomycetes</taxon>
        <taxon>Mycobacteriales</taxon>
        <taxon>Mycobacteriaceae</taxon>
        <taxon>Mycobacterium</taxon>
    </lineage>
</organism>
<accession>A0A7I7L2Q6</accession>
<evidence type="ECO:0000313" key="2">
    <source>
        <dbReference type="Proteomes" id="UP000465866"/>
    </source>
</evidence>
<name>A0A7I7L2Q6_9MYCO</name>
<keyword evidence="2" id="KW-1185">Reference proteome</keyword>
<gene>
    <name evidence="1" type="ORF">MCOO_46850</name>
</gene>
<sequence>MRGVAFIRERTHKDGTPYFLVTYRVGGRGSRSNPLLSCLFHVLGYTSDCQREKGRWPFEAVARLVKGHPSTP</sequence>
<protein>
    <submittedName>
        <fullName evidence="1">Uncharacterized protein</fullName>
    </submittedName>
</protein>
<evidence type="ECO:0000313" key="1">
    <source>
        <dbReference type="EMBL" id="BBX48670.1"/>
    </source>
</evidence>